<dbReference type="EMBL" id="CP020921">
    <property type="protein sequence ID" value="AWB11120.1"/>
    <property type="molecule type" value="Genomic_DNA"/>
</dbReference>
<evidence type="ECO:0000313" key="14">
    <source>
        <dbReference type="EMBL" id="AWB11120.1"/>
    </source>
</evidence>
<evidence type="ECO:0000256" key="6">
    <source>
        <dbReference type="ARBA" id="ARBA00022679"/>
    </source>
</evidence>
<dbReference type="PROSITE" id="PS00599">
    <property type="entry name" value="AA_TRANSFER_CLASS_2"/>
    <property type="match status" value="1"/>
</dbReference>
<dbReference type="EC" id="2.3.1.47" evidence="5"/>
<evidence type="ECO:0000256" key="7">
    <source>
        <dbReference type="ARBA" id="ARBA00022756"/>
    </source>
</evidence>
<evidence type="ECO:0000256" key="4">
    <source>
        <dbReference type="ARBA" id="ARBA00011738"/>
    </source>
</evidence>
<name>A0A2R4W307_THEAF</name>
<sequence length="383" mass="42456">MEFLKLLEHKILDLKSQFNFRSIRPISNGAEKYININGKKLLNLASNNYLGLTNNEIIKNMSIEGIKKFGTGISSSRLIIGNNILYDELEREISDFKNKAKSLVLNSGYCANLAALSIAKNCEVFMDRLCHASLIDGAILIGTRFHRFRHNDLDHLERMLKSSDNHRVVVTESIFSMDGDKCDLVNLVELSKKYDAFLILDEAHATGIFGNGRGLAHEYSLDNDVHLNVGTFSKALGSLGGYLSGDKVVIEYLINFARSLIYTTALPPSVIAANLAALKFVKENPSCGALLLQISDNVRNYLKSLGFNTLNSSSQIIPVVLGDSKKTLMAQEILFDIGLFVAAIREPTVPKNLARLRISLRSDLNIDEVEFIKKAFTLLAGKI</sequence>
<dbReference type="InterPro" id="IPR015424">
    <property type="entry name" value="PyrdxlP-dep_Trfase"/>
</dbReference>
<comment type="cofactor">
    <cofactor evidence="1 12">
        <name>pyridoxal 5'-phosphate</name>
        <dbReference type="ChEBI" id="CHEBI:597326"/>
    </cofactor>
</comment>
<evidence type="ECO:0000313" key="15">
    <source>
        <dbReference type="Proteomes" id="UP000244792"/>
    </source>
</evidence>
<dbReference type="InterPro" id="IPR001917">
    <property type="entry name" value="Aminotrans_II_pyridoxalP_BS"/>
</dbReference>
<evidence type="ECO:0000256" key="2">
    <source>
        <dbReference type="ARBA" id="ARBA00004746"/>
    </source>
</evidence>
<dbReference type="OrthoDB" id="9807157at2"/>
<keyword evidence="15" id="KW-1185">Reference proteome</keyword>
<organism evidence="14 15">
    <name type="scientific">Thermodesulfobium acidiphilum</name>
    <dbReference type="NCBI Taxonomy" id="1794699"/>
    <lineage>
        <taxon>Bacteria</taxon>
        <taxon>Pseudomonadati</taxon>
        <taxon>Thermodesulfobiota</taxon>
        <taxon>Thermodesulfobiia</taxon>
        <taxon>Thermodesulfobiales</taxon>
        <taxon>Thermodesulfobiaceae</taxon>
        <taxon>Thermodesulfobium</taxon>
    </lineage>
</organism>
<gene>
    <name evidence="14" type="ORF">TDSAC_1784</name>
</gene>
<keyword evidence="6" id="KW-0808">Transferase</keyword>
<keyword evidence="7" id="KW-0093">Biotin biosynthesis</keyword>
<dbReference type="InterPro" id="IPR015422">
    <property type="entry name" value="PyrdxlP-dep_Trfase_small"/>
</dbReference>
<dbReference type="Gene3D" id="3.90.1150.10">
    <property type="entry name" value="Aspartate Aminotransferase, domain 1"/>
    <property type="match status" value="1"/>
</dbReference>
<proteinExistence type="inferred from homology"/>
<dbReference type="GO" id="GO:0030170">
    <property type="term" value="F:pyridoxal phosphate binding"/>
    <property type="evidence" value="ECO:0007669"/>
    <property type="project" value="InterPro"/>
</dbReference>
<comment type="pathway">
    <text evidence="2">Cofactor biosynthesis; biotin biosynthesis.</text>
</comment>
<dbReference type="PANTHER" id="PTHR13693">
    <property type="entry name" value="CLASS II AMINOTRANSFERASE/8-AMINO-7-OXONONANOATE SYNTHASE"/>
    <property type="match status" value="1"/>
</dbReference>
<comment type="subunit">
    <text evidence="4">Homodimer.</text>
</comment>
<dbReference type="GO" id="GO:0008710">
    <property type="term" value="F:8-amino-7-oxononanoate synthase activity"/>
    <property type="evidence" value="ECO:0007669"/>
    <property type="project" value="UniProtKB-EC"/>
</dbReference>
<dbReference type="Gene3D" id="3.40.640.10">
    <property type="entry name" value="Type I PLP-dependent aspartate aminotransferase-like (Major domain)"/>
    <property type="match status" value="1"/>
</dbReference>
<evidence type="ECO:0000256" key="11">
    <source>
        <dbReference type="ARBA" id="ARBA00047715"/>
    </source>
</evidence>
<dbReference type="InterPro" id="IPR050087">
    <property type="entry name" value="AON_synthase_class-II"/>
</dbReference>
<dbReference type="PANTHER" id="PTHR13693:SF100">
    <property type="entry name" value="8-AMINO-7-OXONONANOATE SYNTHASE"/>
    <property type="match status" value="1"/>
</dbReference>
<dbReference type="AlphaFoldDB" id="A0A2R4W307"/>
<comment type="catalytic activity">
    <reaction evidence="11">
        <text>6-carboxyhexanoyl-[ACP] + L-alanine + H(+) = (8S)-8-amino-7-oxononanoate + holo-[ACP] + CO2</text>
        <dbReference type="Rhea" id="RHEA:42288"/>
        <dbReference type="Rhea" id="RHEA-COMP:9685"/>
        <dbReference type="Rhea" id="RHEA-COMP:9955"/>
        <dbReference type="ChEBI" id="CHEBI:15378"/>
        <dbReference type="ChEBI" id="CHEBI:16526"/>
        <dbReference type="ChEBI" id="CHEBI:57972"/>
        <dbReference type="ChEBI" id="CHEBI:64479"/>
        <dbReference type="ChEBI" id="CHEBI:78846"/>
        <dbReference type="ChEBI" id="CHEBI:149468"/>
        <dbReference type="EC" id="2.3.1.47"/>
    </reaction>
</comment>
<evidence type="ECO:0000256" key="9">
    <source>
        <dbReference type="ARBA" id="ARBA00032610"/>
    </source>
</evidence>
<keyword evidence="8 12" id="KW-0663">Pyridoxal phosphate</keyword>
<dbReference type="InterPro" id="IPR015421">
    <property type="entry name" value="PyrdxlP-dep_Trfase_major"/>
</dbReference>
<accession>A0A2R4W307</accession>
<dbReference type="RefSeq" id="WP_108310210.1">
    <property type="nucleotide sequence ID" value="NZ_CP020921.1"/>
</dbReference>
<dbReference type="Proteomes" id="UP000244792">
    <property type="component" value="Chromosome"/>
</dbReference>
<evidence type="ECO:0000256" key="12">
    <source>
        <dbReference type="RuleBase" id="RU003693"/>
    </source>
</evidence>
<feature type="domain" description="Aminotransferase class I/classII large" evidence="13">
    <location>
        <begin position="40"/>
        <end position="367"/>
    </location>
</feature>
<comment type="similarity">
    <text evidence="3">Belongs to the class-II pyridoxal-phosphate-dependent aminotransferase family. BioF subfamily.</text>
</comment>
<dbReference type="Pfam" id="PF00155">
    <property type="entry name" value="Aminotran_1_2"/>
    <property type="match status" value="1"/>
</dbReference>
<evidence type="ECO:0000256" key="3">
    <source>
        <dbReference type="ARBA" id="ARBA00010008"/>
    </source>
</evidence>
<dbReference type="KEGG" id="taci:TDSAC_1784"/>
<evidence type="ECO:0000256" key="8">
    <source>
        <dbReference type="ARBA" id="ARBA00022898"/>
    </source>
</evidence>
<evidence type="ECO:0000256" key="10">
    <source>
        <dbReference type="ARBA" id="ARBA00033381"/>
    </source>
</evidence>
<evidence type="ECO:0000259" key="13">
    <source>
        <dbReference type="Pfam" id="PF00155"/>
    </source>
</evidence>
<reference evidence="14 15" key="1">
    <citation type="submission" date="2017-04" db="EMBL/GenBank/DDBJ databases">
        <title>Genomic insights into metabolism of Thermodesulfobium acidiphilum.</title>
        <authorList>
            <person name="Toshchakov S.V."/>
            <person name="Frolov E.N."/>
            <person name="Kublanov I.V."/>
            <person name="Samarov N.I."/>
            <person name="Novikov A."/>
            <person name="Lebedinsky A.V."/>
            <person name="Bonch-Osmolovskaya E.A."/>
            <person name="Chernyh N.A."/>
        </authorList>
    </citation>
    <scope>NUCLEOTIDE SEQUENCE [LARGE SCALE GENOMIC DNA]</scope>
    <source>
        <strain evidence="14 15">3127-1</strain>
    </source>
</reference>
<evidence type="ECO:0000256" key="1">
    <source>
        <dbReference type="ARBA" id="ARBA00001933"/>
    </source>
</evidence>
<dbReference type="InterPro" id="IPR004839">
    <property type="entry name" value="Aminotransferase_I/II_large"/>
</dbReference>
<evidence type="ECO:0000256" key="5">
    <source>
        <dbReference type="ARBA" id="ARBA00013187"/>
    </source>
</evidence>
<dbReference type="GO" id="GO:0009102">
    <property type="term" value="P:biotin biosynthetic process"/>
    <property type="evidence" value="ECO:0007669"/>
    <property type="project" value="UniProtKB-KW"/>
</dbReference>
<protein>
    <recommendedName>
        <fullName evidence="5">8-amino-7-oxononanoate synthase</fullName>
        <ecNumber evidence="5">2.3.1.47</ecNumber>
    </recommendedName>
    <alternativeName>
        <fullName evidence="9">7-keto-8-amino-pelargonic acid synthase</fullName>
    </alternativeName>
    <alternativeName>
        <fullName evidence="10">8-amino-7-ketopelargonate synthase</fullName>
    </alternativeName>
</protein>
<dbReference type="SUPFAM" id="SSF53383">
    <property type="entry name" value="PLP-dependent transferases"/>
    <property type="match status" value="1"/>
</dbReference>